<dbReference type="Gene3D" id="1.20.1070.10">
    <property type="entry name" value="Rhodopsin 7-helix transmembrane proteins"/>
    <property type="match status" value="1"/>
</dbReference>
<reference evidence="22" key="1">
    <citation type="journal article" date="2004" name="Nature">
        <title>Genome duplication in the teleost fish Tetraodon nigroviridis reveals the early vertebrate proto-karyotype.</title>
        <authorList>
            <person name="Jaillon O."/>
            <person name="Aury J.-M."/>
            <person name="Brunet F."/>
            <person name="Petit J.-L."/>
            <person name="Stange-Thomann N."/>
            <person name="Mauceli E."/>
            <person name="Bouneau L."/>
            <person name="Fischer C."/>
            <person name="Ozouf-Costaz C."/>
            <person name="Bernot A."/>
            <person name="Nicaud S."/>
            <person name="Jaffe D."/>
            <person name="Fisher S."/>
            <person name="Lutfalla G."/>
            <person name="Dossat C."/>
            <person name="Segurens B."/>
            <person name="Dasilva C."/>
            <person name="Salanoubat M."/>
            <person name="Levy M."/>
            <person name="Boudet N."/>
            <person name="Castellano S."/>
            <person name="Anthouard V."/>
            <person name="Jubin C."/>
            <person name="Castelli V."/>
            <person name="Katinka M."/>
            <person name="Vacherie B."/>
            <person name="Biemont C."/>
            <person name="Skalli Z."/>
            <person name="Cattolico L."/>
            <person name="Poulain J."/>
            <person name="De Berardinis V."/>
            <person name="Cruaud C."/>
            <person name="Duprat S."/>
            <person name="Brottier P."/>
            <person name="Coutanceau J.-P."/>
            <person name="Gouzy J."/>
            <person name="Parra G."/>
            <person name="Lardier G."/>
            <person name="Chapple C."/>
            <person name="McKernan K.J."/>
            <person name="McEwan P."/>
            <person name="Bosak S."/>
            <person name="Kellis M."/>
            <person name="Volff J.-N."/>
            <person name="Guigo R."/>
            <person name="Zody M.C."/>
            <person name="Mesirov J."/>
            <person name="Lindblad-Toh K."/>
            <person name="Birren B."/>
            <person name="Nusbaum C."/>
            <person name="Kahn D."/>
            <person name="Robinson-Rechavi M."/>
            <person name="Laudet V."/>
            <person name="Schachter V."/>
            <person name="Quetier F."/>
            <person name="Saurin W."/>
            <person name="Scarpelli C."/>
            <person name="Wincker P."/>
            <person name="Lander E.S."/>
            <person name="Weissenbach J."/>
            <person name="Roest Crollius H."/>
        </authorList>
    </citation>
    <scope>NUCLEOTIDE SEQUENCE [LARGE SCALE GENOMIC DNA]</scope>
</reference>
<dbReference type="CDD" id="cd01213">
    <property type="entry name" value="PTB_tensin"/>
    <property type="match status" value="1"/>
</dbReference>
<dbReference type="GO" id="GO:0005769">
    <property type="term" value="C:early endosome"/>
    <property type="evidence" value="ECO:0007669"/>
    <property type="project" value="UniProtKB-SubCell"/>
</dbReference>
<dbReference type="PRINTS" id="PR00237">
    <property type="entry name" value="GPCRRHODOPSN"/>
</dbReference>
<comment type="subcellular location">
    <subcellularLocation>
        <location evidence="1">Cell junction</location>
        <location evidence="1">Focal adhesion</location>
    </subcellularLocation>
    <subcellularLocation>
        <location evidence="3">Cell membrane</location>
        <topology evidence="3">Multi-pass membrane protein</topology>
    </subcellularLocation>
    <subcellularLocation>
        <location evidence="2">Early endosome</location>
    </subcellularLocation>
</comment>
<dbReference type="PROSITE" id="PS00237">
    <property type="entry name" value="G_PROTEIN_RECEP_F1_1"/>
    <property type="match status" value="1"/>
</dbReference>
<dbReference type="AlphaFoldDB" id="H3D9H0"/>
<dbReference type="InterPro" id="IPR033929">
    <property type="entry name" value="Tensin_PTB"/>
</dbReference>
<proteinExistence type="inferred from homology"/>
<dbReference type="SMART" id="SM00252">
    <property type="entry name" value="SH2"/>
    <property type="match status" value="1"/>
</dbReference>
<evidence type="ECO:0000313" key="22">
    <source>
        <dbReference type="Proteomes" id="UP000007303"/>
    </source>
</evidence>
<evidence type="ECO:0000256" key="12">
    <source>
        <dbReference type="ARBA" id="ARBA00023170"/>
    </source>
</evidence>
<keyword evidence="6" id="KW-0967">Endosome</keyword>
<dbReference type="InterPro" id="IPR001277">
    <property type="entry name" value="CXCR4/ACKR2"/>
</dbReference>
<evidence type="ECO:0000256" key="11">
    <source>
        <dbReference type="ARBA" id="ARBA00023157"/>
    </source>
</evidence>
<feature type="region of interest" description="Disordered" evidence="17">
    <location>
        <begin position="436"/>
        <end position="458"/>
    </location>
</feature>
<keyword evidence="11" id="KW-1015">Disulfide bond</keyword>
<evidence type="ECO:0000256" key="5">
    <source>
        <dbReference type="ARBA" id="ARBA00022692"/>
    </source>
</evidence>
<dbReference type="GO" id="GO:0004950">
    <property type="term" value="F:chemokine receptor activity"/>
    <property type="evidence" value="ECO:0007669"/>
    <property type="project" value="InterPro"/>
</dbReference>
<keyword evidence="8 15" id="KW-0727">SH2 domain</keyword>
<feature type="transmembrane region" description="Helical" evidence="18">
    <location>
        <begin position="93"/>
        <end position="115"/>
    </location>
</feature>
<dbReference type="PROSITE" id="PS50001">
    <property type="entry name" value="SH2"/>
    <property type="match status" value="1"/>
</dbReference>
<dbReference type="FunFam" id="1.20.1070.10:FF:000035">
    <property type="entry name" value="C-C chemokine receptor type 6"/>
    <property type="match status" value="1"/>
</dbReference>
<evidence type="ECO:0000256" key="15">
    <source>
        <dbReference type="PROSITE-ProRule" id="PRU00191"/>
    </source>
</evidence>
<dbReference type="PANTHER" id="PTHR45734">
    <property type="entry name" value="TENSIN"/>
    <property type="match status" value="1"/>
</dbReference>
<keyword evidence="9 16" id="KW-0297">G-protein coupled receptor</keyword>
<dbReference type="InterPro" id="IPR051484">
    <property type="entry name" value="Tensin_PTEN_phosphatase"/>
</dbReference>
<feature type="compositionally biased region" description="Low complexity" evidence="17">
    <location>
        <begin position="436"/>
        <end position="455"/>
    </location>
</feature>
<dbReference type="SUPFAM" id="SSF81321">
    <property type="entry name" value="Family A G protein-coupled receptor-like"/>
    <property type="match status" value="1"/>
</dbReference>
<dbReference type="InterPro" id="IPR036860">
    <property type="entry name" value="SH2_dom_sf"/>
</dbReference>
<dbReference type="SUPFAM" id="SSF50729">
    <property type="entry name" value="PH domain-like"/>
    <property type="match status" value="1"/>
</dbReference>
<evidence type="ECO:0000256" key="13">
    <source>
        <dbReference type="ARBA" id="ARBA00023180"/>
    </source>
</evidence>
<name>H3D9H0_TETNG</name>
<dbReference type="Pfam" id="PF00001">
    <property type="entry name" value="7tm_1"/>
    <property type="match status" value="1"/>
</dbReference>
<dbReference type="GO" id="GO:0005886">
    <property type="term" value="C:plasma membrane"/>
    <property type="evidence" value="ECO:0007669"/>
    <property type="project" value="UniProtKB-SubCell"/>
</dbReference>
<feature type="transmembrane region" description="Helical" evidence="18">
    <location>
        <begin position="179"/>
        <end position="201"/>
    </location>
</feature>
<protein>
    <recommendedName>
        <fullName evidence="23">Chemokine (C-C motif) receptor 7</fullName>
    </recommendedName>
</protein>
<feature type="transmembrane region" description="Helical" evidence="18">
    <location>
        <begin position="222"/>
        <end position="246"/>
    </location>
</feature>
<evidence type="ECO:0000256" key="17">
    <source>
        <dbReference type="SAM" id="MobiDB-lite"/>
    </source>
</evidence>
<dbReference type="InterPro" id="IPR013625">
    <property type="entry name" value="PTB"/>
</dbReference>
<keyword evidence="13" id="KW-0325">Glycoprotein</keyword>
<reference evidence="21" key="3">
    <citation type="submission" date="2025-09" db="UniProtKB">
        <authorList>
            <consortium name="Ensembl"/>
        </authorList>
    </citation>
    <scope>IDENTIFICATION</scope>
</reference>
<dbReference type="PANTHER" id="PTHR45734:SF6">
    <property type="entry name" value="TENSIN-4"/>
    <property type="match status" value="1"/>
</dbReference>
<dbReference type="CDD" id="cd15175">
    <property type="entry name" value="7tmA_CCR7"/>
    <property type="match status" value="1"/>
</dbReference>
<evidence type="ECO:0000259" key="19">
    <source>
        <dbReference type="PROSITE" id="PS50001"/>
    </source>
</evidence>
<evidence type="ECO:0000256" key="18">
    <source>
        <dbReference type="SAM" id="Phobius"/>
    </source>
</evidence>
<evidence type="ECO:0000256" key="14">
    <source>
        <dbReference type="ARBA" id="ARBA00023224"/>
    </source>
</evidence>
<evidence type="ECO:0000259" key="20">
    <source>
        <dbReference type="PROSITE" id="PS50262"/>
    </source>
</evidence>
<feature type="domain" description="G-protein coupled receptors family 1 profile" evidence="20">
    <location>
        <begin position="38"/>
        <end position="284"/>
    </location>
</feature>
<evidence type="ECO:0000256" key="8">
    <source>
        <dbReference type="ARBA" id="ARBA00022999"/>
    </source>
</evidence>
<evidence type="ECO:0000313" key="21">
    <source>
        <dbReference type="Ensembl" id="ENSTNIP00000017161.1"/>
    </source>
</evidence>
<dbReference type="Pfam" id="PF08416">
    <property type="entry name" value="PTB"/>
    <property type="match status" value="1"/>
</dbReference>
<keyword evidence="14 16" id="KW-0807">Transducer</keyword>
<dbReference type="GO" id="GO:0005925">
    <property type="term" value="C:focal adhesion"/>
    <property type="evidence" value="ECO:0007669"/>
    <property type="project" value="UniProtKB-SubCell"/>
</dbReference>
<sequence length="849" mass="94141">TADYSTFPTVCVKELNRQFRRWFMPTFYSVIFFLGLAGNLLVILTFFYFKRLKTMTDVYLLNLSFADLLFALSLPFWAANTMTKWVLGEEMCIAMYTVYKVSFYSSMFLLCCISVDRYFAISKATSAYRYRSQTMFLSKVSSAVVWVAALIFSMPEMRYTSVNNNTCTPYTGSKDQLRVIIQVGQIVLAFALPLVIMSICYSSIIKTLCQAQNFERNKAIKVILAVVAVFLVSQVPYNLVLFWSTLVTAKGGTTSCSYDNNLLYATDVTQCLAFFRCCLNPIVYAFIGVKFRNDLLKLLKDWGCMSHESFFKYTSRRRRSSGFTETETTTTLTISSPTMMPATEGMTHMIPNHVLRVGQTIRLDPATEASDRHDDSDRDHDISLEQLNRIILELDPTFEPLHLGRSPTQSTRPAAGNCCPDEDLHSMLIPRGCSTPSVMPSTSPSIPIPTRSGPSCSPPGTLVFSSSPGCSLPPLPFGSAPRRNLSPKSEAALFQGSLRLSQSNRNSVCSLLSMSTCSDTSYILGSNLSLASEEADSPDSILVRTCGSFSDGSRTRRCVPAHFTSTQPTMKFVMDTSKFWFRPHITRAEAEALVKDKEAGTFVVRDSTSYRGSFGLAMKVEPGSPEYFSFLTLTEPNSSELVRHFLIESSAKGVRVKGSSQEPYFGSLSALVYQHTISAYALPCKLVLHSKDASAAEWKANDKPASEDKSKLGGDFVSFFLEACNFVYLNAVPTEMLTGPCAVQKAVSFTLEAPASFRATTVNLKVSSKGVTLTDINRKLFFRRHYPAHLLSHSGEDPDNRLWVKGSCVGARMFGFVAKGVEAGVENVCHVFAEYDPLQPCDKVIEAVQ</sequence>
<keyword evidence="7 18" id="KW-1133">Transmembrane helix</keyword>
<evidence type="ECO:0000256" key="3">
    <source>
        <dbReference type="ARBA" id="ARBA00004651"/>
    </source>
</evidence>
<keyword evidence="10 18" id="KW-0472">Membrane</keyword>
<dbReference type="PRINTS" id="PR00657">
    <property type="entry name" value="CCCHEMOKINER"/>
</dbReference>
<feature type="domain" description="SH2" evidence="19">
    <location>
        <begin position="580"/>
        <end position="690"/>
    </location>
</feature>
<dbReference type="Gene3D" id="3.30.505.10">
    <property type="entry name" value="SH2 domain"/>
    <property type="match status" value="1"/>
</dbReference>
<dbReference type="PRINTS" id="PR00645">
    <property type="entry name" value="CXCCHMKINER4"/>
</dbReference>
<evidence type="ECO:0000256" key="1">
    <source>
        <dbReference type="ARBA" id="ARBA00004246"/>
    </source>
</evidence>
<dbReference type="SUPFAM" id="SSF55550">
    <property type="entry name" value="SH2 domain"/>
    <property type="match status" value="1"/>
</dbReference>
<dbReference type="PROSITE" id="PS50262">
    <property type="entry name" value="G_PROTEIN_RECEP_F1_2"/>
    <property type="match status" value="1"/>
</dbReference>
<dbReference type="GeneTree" id="ENSGT00940000160142"/>
<dbReference type="InterPro" id="IPR000355">
    <property type="entry name" value="Chemokine_rcpt"/>
</dbReference>
<dbReference type="GO" id="GO:0006935">
    <property type="term" value="P:chemotaxis"/>
    <property type="evidence" value="ECO:0007669"/>
    <property type="project" value="InterPro"/>
</dbReference>
<accession>H3D9H0</accession>
<dbReference type="Pfam" id="PF00017">
    <property type="entry name" value="SH2"/>
    <property type="match status" value="1"/>
</dbReference>
<evidence type="ECO:0000256" key="2">
    <source>
        <dbReference type="ARBA" id="ARBA00004412"/>
    </source>
</evidence>
<dbReference type="STRING" id="99883.ENSTNIP00000017161"/>
<evidence type="ECO:0000256" key="4">
    <source>
        <dbReference type="ARBA" id="ARBA00022475"/>
    </source>
</evidence>
<evidence type="ECO:0008006" key="23">
    <source>
        <dbReference type="Google" id="ProtNLM"/>
    </source>
</evidence>
<keyword evidence="4" id="KW-1003">Cell membrane</keyword>
<comment type="similarity">
    <text evidence="16">Belongs to the G-protein coupled receptor 1 family.</text>
</comment>
<feature type="transmembrane region" description="Helical" evidence="18">
    <location>
        <begin position="136"/>
        <end position="154"/>
    </location>
</feature>
<organism evidence="21 22">
    <name type="scientific">Tetraodon nigroviridis</name>
    <name type="common">Spotted green pufferfish</name>
    <name type="synonym">Chelonodon nigroviridis</name>
    <dbReference type="NCBI Taxonomy" id="99883"/>
    <lineage>
        <taxon>Eukaryota</taxon>
        <taxon>Metazoa</taxon>
        <taxon>Chordata</taxon>
        <taxon>Craniata</taxon>
        <taxon>Vertebrata</taxon>
        <taxon>Euteleostomi</taxon>
        <taxon>Actinopterygii</taxon>
        <taxon>Neopterygii</taxon>
        <taxon>Teleostei</taxon>
        <taxon>Neoteleostei</taxon>
        <taxon>Acanthomorphata</taxon>
        <taxon>Eupercaria</taxon>
        <taxon>Tetraodontiformes</taxon>
        <taxon>Tetradontoidea</taxon>
        <taxon>Tetraodontidae</taxon>
        <taxon>Tetraodon</taxon>
    </lineage>
</organism>
<evidence type="ECO:0000256" key="10">
    <source>
        <dbReference type="ARBA" id="ARBA00023136"/>
    </source>
</evidence>
<reference evidence="21" key="2">
    <citation type="submission" date="2025-08" db="UniProtKB">
        <authorList>
            <consortium name="Ensembl"/>
        </authorList>
    </citation>
    <scope>IDENTIFICATION</scope>
</reference>
<keyword evidence="12 16" id="KW-0675">Receptor</keyword>
<feature type="transmembrane region" description="Helical" evidence="18">
    <location>
        <begin position="27"/>
        <end position="49"/>
    </location>
</feature>
<dbReference type="InterPro" id="IPR000980">
    <property type="entry name" value="SH2"/>
</dbReference>
<dbReference type="Gene3D" id="2.30.29.30">
    <property type="entry name" value="Pleckstrin-homology domain (PH domain)/Phosphotyrosine-binding domain (PTB)"/>
    <property type="match status" value="1"/>
</dbReference>
<keyword evidence="22" id="KW-1185">Reference proteome</keyword>
<evidence type="ECO:0000256" key="9">
    <source>
        <dbReference type="ARBA" id="ARBA00023040"/>
    </source>
</evidence>
<dbReference type="InterPro" id="IPR011993">
    <property type="entry name" value="PH-like_dom_sf"/>
</dbReference>
<evidence type="ECO:0000256" key="6">
    <source>
        <dbReference type="ARBA" id="ARBA00022753"/>
    </source>
</evidence>
<feature type="transmembrane region" description="Helical" evidence="18">
    <location>
        <begin position="58"/>
        <end position="78"/>
    </location>
</feature>
<dbReference type="InterPro" id="IPR017452">
    <property type="entry name" value="GPCR_Rhodpsn_7TM"/>
</dbReference>
<dbReference type="InParanoid" id="H3D9H0"/>
<evidence type="ECO:0000256" key="7">
    <source>
        <dbReference type="ARBA" id="ARBA00022989"/>
    </source>
</evidence>
<dbReference type="InterPro" id="IPR000276">
    <property type="entry name" value="GPCR_Rhodpsn"/>
</dbReference>
<keyword evidence="5 16" id="KW-0812">Transmembrane</keyword>
<dbReference type="HOGENOM" id="CLU_336053_0_0_1"/>
<evidence type="ECO:0000256" key="16">
    <source>
        <dbReference type="RuleBase" id="RU000688"/>
    </source>
</evidence>
<dbReference type="Ensembl" id="ENSTNIT00000017377.1">
    <property type="protein sequence ID" value="ENSTNIP00000017161.1"/>
    <property type="gene ID" value="ENSTNIG00000014151.1"/>
</dbReference>
<dbReference type="Proteomes" id="UP000007303">
    <property type="component" value="Unassembled WGS sequence"/>
</dbReference>